<dbReference type="EMBL" id="JACHMM010000001">
    <property type="protein sequence ID" value="MBB5790074.1"/>
    <property type="molecule type" value="Genomic_DNA"/>
</dbReference>
<proteinExistence type="inferred from homology"/>
<dbReference type="SUPFAM" id="SSF56529">
    <property type="entry name" value="FAH"/>
    <property type="match status" value="1"/>
</dbReference>
<reference evidence="4 5" key="1">
    <citation type="submission" date="2020-08" db="EMBL/GenBank/DDBJ databases">
        <title>Sequencing the genomes of 1000 actinobacteria strains.</title>
        <authorList>
            <person name="Klenk H.-P."/>
        </authorList>
    </citation>
    <scope>NUCLEOTIDE SEQUENCE [LARGE SCALE GENOMIC DNA]</scope>
    <source>
        <strain evidence="4 5">DSM 102122</strain>
    </source>
</reference>
<dbReference type="InterPro" id="IPR011234">
    <property type="entry name" value="Fumarylacetoacetase-like_C"/>
</dbReference>
<feature type="domain" description="Fumarylacetoacetase-like C-terminal" evidence="3">
    <location>
        <begin position="68"/>
        <end position="269"/>
    </location>
</feature>
<accession>A0A7W9GUL7</accession>
<gene>
    <name evidence="4" type="ORF">HD601_004649</name>
</gene>
<dbReference type="GO" id="GO:0019752">
    <property type="term" value="P:carboxylic acid metabolic process"/>
    <property type="evidence" value="ECO:0007669"/>
    <property type="project" value="UniProtKB-ARBA"/>
</dbReference>
<dbReference type="InterPro" id="IPR051121">
    <property type="entry name" value="FAH"/>
</dbReference>
<comment type="similarity">
    <text evidence="1">Belongs to the FAH family.</text>
</comment>
<dbReference type="Pfam" id="PF01557">
    <property type="entry name" value="FAA_hydrolase"/>
    <property type="match status" value="1"/>
</dbReference>
<keyword evidence="4" id="KW-0378">Hydrolase</keyword>
<evidence type="ECO:0000313" key="4">
    <source>
        <dbReference type="EMBL" id="MBB5790074.1"/>
    </source>
</evidence>
<dbReference type="EC" id="3.7.1.5" evidence="4"/>
<dbReference type="GO" id="GO:0046872">
    <property type="term" value="F:metal ion binding"/>
    <property type="evidence" value="ECO:0007669"/>
    <property type="project" value="UniProtKB-KW"/>
</dbReference>
<evidence type="ECO:0000313" key="5">
    <source>
        <dbReference type="Proteomes" id="UP000542813"/>
    </source>
</evidence>
<evidence type="ECO:0000259" key="3">
    <source>
        <dbReference type="Pfam" id="PF01557"/>
    </source>
</evidence>
<protein>
    <submittedName>
        <fullName evidence="4">Acylpyruvate hydrolase</fullName>
        <ecNumber evidence="4">3.7.1.5</ecNumber>
    </submittedName>
</protein>
<dbReference type="Gene3D" id="3.90.850.10">
    <property type="entry name" value="Fumarylacetoacetase-like, C-terminal domain"/>
    <property type="match status" value="1"/>
</dbReference>
<evidence type="ECO:0000256" key="1">
    <source>
        <dbReference type="ARBA" id="ARBA00010211"/>
    </source>
</evidence>
<comment type="caution">
    <text evidence="4">The sequence shown here is derived from an EMBL/GenBank/DDBJ whole genome shotgun (WGS) entry which is preliminary data.</text>
</comment>
<dbReference type="AlphaFoldDB" id="A0A7W9GUL7"/>
<dbReference type="RefSeq" id="WP_184825863.1">
    <property type="nucleotide sequence ID" value="NZ_JACHMM010000001.1"/>
</dbReference>
<name>A0A7W9GUL7_9ACTN</name>
<keyword evidence="5" id="KW-1185">Reference proteome</keyword>
<keyword evidence="4" id="KW-0670">Pyruvate</keyword>
<dbReference type="GO" id="GO:0016853">
    <property type="term" value="F:isomerase activity"/>
    <property type="evidence" value="ECO:0007669"/>
    <property type="project" value="UniProtKB-ARBA"/>
</dbReference>
<organism evidence="4 5">
    <name type="scientific">Jiangella mangrovi</name>
    <dbReference type="NCBI Taxonomy" id="1524084"/>
    <lineage>
        <taxon>Bacteria</taxon>
        <taxon>Bacillati</taxon>
        <taxon>Actinomycetota</taxon>
        <taxon>Actinomycetes</taxon>
        <taxon>Jiangellales</taxon>
        <taxon>Jiangellaceae</taxon>
        <taxon>Jiangella</taxon>
    </lineage>
</organism>
<dbReference type="InterPro" id="IPR036663">
    <property type="entry name" value="Fumarylacetoacetase_C_sf"/>
</dbReference>
<dbReference type="PANTHER" id="PTHR42796">
    <property type="entry name" value="FUMARYLACETOACETATE HYDROLASE DOMAIN-CONTAINING PROTEIN 2A-RELATED"/>
    <property type="match status" value="1"/>
</dbReference>
<dbReference type="PANTHER" id="PTHR42796:SF4">
    <property type="entry name" value="FUMARYLACETOACETATE HYDROLASE DOMAIN-CONTAINING PROTEIN 2A"/>
    <property type="match status" value="1"/>
</dbReference>
<dbReference type="Proteomes" id="UP000542813">
    <property type="component" value="Unassembled WGS sequence"/>
</dbReference>
<dbReference type="GO" id="GO:0047621">
    <property type="term" value="F:acylpyruvate hydrolase activity"/>
    <property type="evidence" value="ECO:0007669"/>
    <property type="project" value="UniProtKB-EC"/>
</dbReference>
<sequence length="271" mass="28391">MRLATVRVGDGGGTAAAVVDDDGLTVIDGVPDVGSLLTDPSWREVAAGADGEQLALDALAPVVPRPGKVLCVGLNYRNHIKEMGRELPEHPTLFPKYPETLIGPYDPIRWSAHSAALDWEAELAVVVGARVFEASAAEAEAAIAGYAVLNDVTLRDYQYHTTQWLPGKNFAGTTPLGPWLTTADAFTDGRITTTVNGSLVQDSSTADLVFSPAELIGYVSRFLPLAPGDVIATGTPGGVGHARKPPVYLRPGDVVETAIEGLGSLRNVVGG</sequence>
<dbReference type="FunFam" id="3.90.850.10:FF:000002">
    <property type="entry name" value="2-hydroxyhepta-2,4-diene-1,7-dioate isomerase"/>
    <property type="match status" value="1"/>
</dbReference>
<evidence type="ECO:0000256" key="2">
    <source>
        <dbReference type="ARBA" id="ARBA00022723"/>
    </source>
</evidence>
<keyword evidence="2" id="KW-0479">Metal-binding</keyword>